<organism evidence="3 4">
    <name type="scientific">Exocentrus adspersus</name>
    <dbReference type="NCBI Taxonomy" id="1586481"/>
    <lineage>
        <taxon>Eukaryota</taxon>
        <taxon>Metazoa</taxon>
        <taxon>Ecdysozoa</taxon>
        <taxon>Arthropoda</taxon>
        <taxon>Hexapoda</taxon>
        <taxon>Insecta</taxon>
        <taxon>Pterygota</taxon>
        <taxon>Neoptera</taxon>
        <taxon>Endopterygota</taxon>
        <taxon>Coleoptera</taxon>
        <taxon>Polyphaga</taxon>
        <taxon>Cucujiformia</taxon>
        <taxon>Chrysomeloidea</taxon>
        <taxon>Cerambycidae</taxon>
        <taxon>Lamiinae</taxon>
        <taxon>Acanthocinini</taxon>
        <taxon>Exocentrus</taxon>
    </lineage>
</organism>
<dbReference type="AlphaFoldDB" id="A0AAV8VG78"/>
<keyword evidence="4" id="KW-1185">Reference proteome</keyword>
<dbReference type="Pfam" id="PF21788">
    <property type="entry name" value="TNP-like_GBD"/>
    <property type="match status" value="1"/>
</dbReference>
<dbReference type="InterPro" id="IPR048366">
    <property type="entry name" value="TNP-like_GBD"/>
</dbReference>
<evidence type="ECO:0000259" key="1">
    <source>
        <dbReference type="Pfam" id="PF21788"/>
    </source>
</evidence>
<evidence type="ECO:0000259" key="2">
    <source>
        <dbReference type="Pfam" id="PF21789"/>
    </source>
</evidence>
<evidence type="ECO:0008006" key="5">
    <source>
        <dbReference type="Google" id="ProtNLM"/>
    </source>
</evidence>
<dbReference type="Pfam" id="PF21789">
    <property type="entry name" value="TNP-like_RNaseH_C"/>
    <property type="match status" value="1"/>
</dbReference>
<evidence type="ECO:0000313" key="4">
    <source>
        <dbReference type="Proteomes" id="UP001159042"/>
    </source>
</evidence>
<accession>A0AAV8VG78</accession>
<dbReference type="InterPro" id="IPR048367">
    <property type="entry name" value="TNP-like_RNaseH_C"/>
</dbReference>
<dbReference type="EMBL" id="JANEYG010000103">
    <property type="protein sequence ID" value="KAJ8913092.1"/>
    <property type="molecule type" value="Genomic_DNA"/>
</dbReference>
<evidence type="ECO:0000313" key="3">
    <source>
        <dbReference type="EMBL" id="KAJ8913092.1"/>
    </source>
</evidence>
<gene>
    <name evidence="3" type="ORF">NQ315_006594</name>
</gene>
<sequence length="412" mass="46802">MEAKFSDIRQAYEIDKKSPLIFRAMPKIKDTYMAPIMRFAMKVNIAAQVMSRTVAAFLYTLQKNTSFNREIEQRSLATATFIQQVDELFDSFNGSQITPPTGKDIKCLVTDDSAHQSYWKKAFQIIKKWKFKRFTKQGNLRTTKPPSQIGWLTSIRAIQYIWNDLRSKGFSSLRPRALNQDALENLFGAIRSGCGDNPTVFQFIGSLKTQILNGLTKQALSGTNCEEDDNVLLSNLKSFLHVEETHTDSDAETGGNEETLSVAYVSGFIAKKILGPDHQCDDCQQLLCSTSMEAQNLFIAFKEWTDNENRLMYPSENLVIAVGHAVTVLENFIQKHGGKPDLSKCSAIEIKNVVNFSWFSCELHCNTIIEGVIKAVCPIGIPWWCKRQNRNIIQEKKDARATKRKIRKFKNQ</sequence>
<comment type="caution">
    <text evidence="3">The sequence shown here is derived from an EMBL/GenBank/DDBJ whole genome shotgun (WGS) entry which is preliminary data.</text>
</comment>
<feature type="domain" description="Transposable element P transposase-like RNase H C-terminal" evidence="2">
    <location>
        <begin position="177"/>
        <end position="204"/>
    </location>
</feature>
<reference evidence="3 4" key="1">
    <citation type="journal article" date="2023" name="Insect Mol. Biol.">
        <title>Genome sequencing provides insights into the evolution of gene families encoding plant cell wall-degrading enzymes in longhorned beetles.</title>
        <authorList>
            <person name="Shin N.R."/>
            <person name="Okamura Y."/>
            <person name="Kirsch R."/>
            <person name="Pauchet Y."/>
        </authorList>
    </citation>
    <scope>NUCLEOTIDE SEQUENCE [LARGE SCALE GENOMIC DNA]</scope>
    <source>
        <strain evidence="3">EAD_L_NR</strain>
    </source>
</reference>
<proteinExistence type="predicted"/>
<name>A0AAV8VG78_9CUCU</name>
<feature type="domain" description="Transposable element P transposase-like GTP-binding insertion" evidence="1">
    <location>
        <begin position="3"/>
        <end position="97"/>
    </location>
</feature>
<protein>
    <recommendedName>
        <fullName evidence="5">Transposable element P transposase</fullName>
    </recommendedName>
</protein>
<dbReference type="Proteomes" id="UP001159042">
    <property type="component" value="Unassembled WGS sequence"/>
</dbReference>